<dbReference type="EMBL" id="FOYO01000001">
    <property type="protein sequence ID" value="SFR32784.1"/>
    <property type="molecule type" value="Genomic_DNA"/>
</dbReference>
<dbReference type="SUPFAM" id="SSF81901">
    <property type="entry name" value="HCP-like"/>
    <property type="match status" value="1"/>
</dbReference>
<protein>
    <submittedName>
        <fullName evidence="4">CHAT domain-containing protein</fullName>
    </submittedName>
</protein>
<keyword evidence="1" id="KW-0802">TPR repeat</keyword>
<dbReference type="InterPro" id="IPR011990">
    <property type="entry name" value="TPR-like_helical_dom_sf"/>
</dbReference>
<dbReference type="Pfam" id="PF13181">
    <property type="entry name" value="TPR_8"/>
    <property type="match status" value="1"/>
</dbReference>
<evidence type="ECO:0000256" key="2">
    <source>
        <dbReference type="SAM" id="Phobius"/>
    </source>
</evidence>
<dbReference type="PANTHER" id="PTHR10098">
    <property type="entry name" value="RAPSYN-RELATED"/>
    <property type="match status" value="1"/>
</dbReference>
<keyword evidence="2" id="KW-0472">Membrane</keyword>
<gene>
    <name evidence="4" type="ORF">SAMN04488002_0201</name>
</gene>
<dbReference type="OrthoDB" id="8235393at2"/>
<feature type="transmembrane region" description="Helical" evidence="2">
    <location>
        <begin position="20"/>
        <end position="39"/>
    </location>
</feature>
<dbReference type="InterPro" id="IPR024983">
    <property type="entry name" value="CHAT_dom"/>
</dbReference>
<dbReference type="InterPro" id="IPR019734">
    <property type="entry name" value="TPR_rpt"/>
</dbReference>
<sequence>MYFNATSSENKTSTNKFHWFLKFILVLLVTCGSMTHLFAQGSTSQPKTAGGASLAAQVEVAAEKFEAADSTTAGLEALAELENLARLGSSVATLIAAEAYVTGRHAERNGERALALLEPFLELEDPSASALAGKVWDDGWTSSSGYQQSTSKAVSYYRAVLEAKPDVNVTSRLGTIELLGKRNTNGDGSDWPPNPKVAIPLLEQAARQGHAESQFLLGFAAERGLGQALDAEKARGIFEELARNKHRAAVISLERMRQNAQLISWLQNLNYVDLLYASEPDMATYPRKLDWAAPIFTAVTGQEIAILDSEGNRRFQSYVPKGESIRLSGDGDERLLLEASFTSDHLGTLTLPTGDHELFAPDAMNSAPNHAGWPYLSEVDLLANPPKLIQSSRDNGSWIMETSSGSNDCALFFTANFFKSHFSQNCSFLRFFDFFAEDRDTEVFQPGSENFFFYLPEESVTSRIRSGTMFSYRNGAAEFSWTVPDGVVLITHIDPSGVGAPDTWRLVTDLPGTYPPEIDHLWEPGGYPVLFDGDTAIGWLTERYAPKKQDQGDTAAIFYAMRAAAQISRDFEALDRLYSAYLFNQAVQRGLHNSEAAGILLELGRVQLQLGHHKAAIEYTERSLEISSDLFGYHSEFQIAGLIALSQIYQAQDDLNLANAVLNRAFAQNLSTAVNTITAEDGAFDPQADMAKILPHLWGDLLFERAKLSYSNENYEDATMFLAEFTARELLHETDGDNVSAFVEQITLLSDALYFSGETEVAEDVARRVFGYARTDAGVALHGEPLPRPFPVPQVDTGSIEFDLRSMLAPGAENLARVYFQLNRFDDAENAMRFATEVALEKSAIGSERVVSLTRALTFYSLLEGVEEKDLLASLATALGWELSDAGERPIPPILSKATQRQTLDLWLSMLRNLHEAGDIDTLTILREYAKLFVAYDRIDALQAISYASQARASATGKSAVLDRLAEWRGLAGELETIDRRLAISAEFEQVSERKRAIETELRQKRETILDAVQIAEKFLQAAIYGESGPAASVDEITAIQSMLTDGETVVLALPLHFGVNFLIVENSSIYFHFSHVHRFAFDKILKSYQSEVSWPKDTRSIRSNGHRLNTEPLLKFREIVFDNISDLVEGKRLILVPYGSLRNVPFEAIPLGEVPEKTYDHREIDQLRFLGLEQQITYMPSLQVLKNRLEKRALPTTQGGKVRFVGFGDPIIGQPTLRQEIASITDWLLRSETGSEPLATLPATSSEIRDLRALFDGRKEDVYLRDTATLGNFRNSSAIGSTEVLAFATHAIAAGLSNGQVFDEPFLLLSSISPSATGVPDEAKLNMSEVLSLELQAKLVMLSACSTASSDGTFAASGMSGLVRAFMIAGAQSVLASLWDVESRSSYYLTTYFAEEMTENDASVGQALLNAKKRVFNNPSYRHPRFWSAFILIGDPELEL</sequence>
<proteinExistence type="predicted"/>
<keyword evidence="2" id="KW-1133">Transmembrane helix</keyword>
<dbReference type="RefSeq" id="WP_090211328.1">
    <property type="nucleotide sequence ID" value="NZ_FOYO01000001.1"/>
</dbReference>
<name>A0A1I6FS97_9RHOB</name>
<dbReference type="SMART" id="SM00028">
    <property type="entry name" value="TPR"/>
    <property type="match status" value="2"/>
</dbReference>
<organism evidence="4 5">
    <name type="scientific">Litoreibacter janthinus</name>
    <dbReference type="NCBI Taxonomy" id="670154"/>
    <lineage>
        <taxon>Bacteria</taxon>
        <taxon>Pseudomonadati</taxon>
        <taxon>Pseudomonadota</taxon>
        <taxon>Alphaproteobacteria</taxon>
        <taxon>Rhodobacterales</taxon>
        <taxon>Roseobacteraceae</taxon>
        <taxon>Litoreibacter</taxon>
    </lineage>
</organism>
<dbReference type="PROSITE" id="PS50005">
    <property type="entry name" value="TPR"/>
    <property type="match status" value="1"/>
</dbReference>
<feature type="domain" description="CHAT" evidence="3">
    <location>
        <begin position="1129"/>
        <end position="1436"/>
    </location>
</feature>
<dbReference type="Gene3D" id="1.25.40.10">
    <property type="entry name" value="Tetratricopeptide repeat domain"/>
    <property type="match status" value="2"/>
</dbReference>
<feature type="repeat" description="TPR" evidence="1">
    <location>
        <begin position="597"/>
        <end position="630"/>
    </location>
</feature>
<keyword evidence="2" id="KW-0812">Transmembrane</keyword>
<evidence type="ECO:0000259" key="3">
    <source>
        <dbReference type="Pfam" id="PF12770"/>
    </source>
</evidence>
<accession>A0A1I6FS97</accession>
<dbReference type="SUPFAM" id="SSF48452">
    <property type="entry name" value="TPR-like"/>
    <property type="match status" value="1"/>
</dbReference>
<evidence type="ECO:0000256" key="1">
    <source>
        <dbReference type="PROSITE-ProRule" id="PRU00339"/>
    </source>
</evidence>
<evidence type="ECO:0000313" key="4">
    <source>
        <dbReference type="EMBL" id="SFR32784.1"/>
    </source>
</evidence>
<reference evidence="5" key="1">
    <citation type="submission" date="2016-10" db="EMBL/GenBank/DDBJ databases">
        <authorList>
            <person name="Varghese N."/>
            <person name="Submissions S."/>
        </authorList>
    </citation>
    <scope>NUCLEOTIDE SEQUENCE [LARGE SCALE GENOMIC DNA]</scope>
    <source>
        <strain evidence="5">DSM 26921</strain>
    </source>
</reference>
<keyword evidence="5" id="KW-1185">Reference proteome</keyword>
<dbReference type="Gene3D" id="3.40.50.1460">
    <property type="match status" value="1"/>
</dbReference>
<dbReference type="STRING" id="670154.SAMN04488002_0201"/>
<dbReference type="Pfam" id="PF12770">
    <property type="entry name" value="CHAT"/>
    <property type="match status" value="1"/>
</dbReference>
<dbReference type="Proteomes" id="UP000199658">
    <property type="component" value="Unassembled WGS sequence"/>
</dbReference>
<evidence type="ECO:0000313" key="5">
    <source>
        <dbReference type="Proteomes" id="UP000199658"/>
    </source>
</evidence>